<name>A0A5S5CN62_9ACTN</name>
<dbReference type="EMBL" id="VNHW01000015">
    <property type="protein sequence ID" value="TYP83787.1"/>
    <property type="molecule type" value="Genomic_DNA"/>
</dbReference>
<dbReference type="InterPro" id="IPR001086">
    <property type="entry name" value="Preph_deHydtase"/>
</dbReference>
<dbReference type="GO" id="GO:0004664">
    <property type="term" value="F:prephenate dehydratase activity"/>
    <property type="evidence" value="ECO:0007669"/>
    <property type="project" value="UniProtKB-UniRule"/>
</dbReference>
<dbReference type="FunFam" id="3.40.190.10:FF:000064">
    <property type="entry name" value="Prephenate dehydratase"/>
    <property type="match status" value="1"/>
</dbReference>
<dbReference type="InterPro" id="IPR002912">
    <property type="entry name" value="ACT_dom"/>
</dbReference>
<organism evidence="14 15">
    <name type="scientific">Blastococcus xanthinilyticus</name>
    <dbReference type="NCBI Taxonomy" id="1564164"/>
    <lineage>
        <taxon>Bacteria</taxon>
        <taxon>Bacillati</taxon>
        <taxon>Actinomycetota</taxon>
        <taxon>Actinomycetes</taxon>
        <taxon>Geodermatophilales</taxon>
        <taxon>Geodermatophilaceae</taxon>
        <taxon>Blastococcus</taxon>
    </lineage>
</organism>
<dbReference type="PANTHER" id="PTHR21022:SF19">
    <property type="entry name" value="PREPHENATE DEHYDRATASE-RELATED"/>
    <property type="match status" value="1"/>
</dbReference>
<evidence type="ECO:0000256" key="1">
    <source>
        <dbReference type="ARBA" id="ARBA00004741"/>
    </source>
</evidence>
<feature type="domain" description="Prephenate dehydratase" evidence="12">
    <location>
        <begin position="33"/>
        <end position="211"/>
    </location>
</feature>
<dbReference type="EC" id="4.2.1.51" evidence="2 10"/>
<dbReference type="CDD" id="cd04905">
    <property type="entry name" value="ACT_CM-PDT"/>
    <property type="match status" value="1"/>
</dbReference>
<dbReference type="Gene3D" id="3.30.70.260">
    <property type="match status" value="1"/>
</dbReference>
<gene>
    <name evidence="10" type="primary">pheA</name>
    <name evidence="14" type="ORF">BD833_11527</name>
</gene>
<dbReference type="Proteomes" id="UP000322499">
    <property type="component" value="Unassembled WGS sequence"/>
</dbReference>
<dbReference type="InterPro" id="IPR008242">
    <property type="entry name" value="Chor_mutase/pphenate_deHydtase"/>
</dbReference>
<dbReference type="PROSITE" id="PS00858">
    <property type="entry name" value="PREPHENATE_DEHYDR_2"/>
    <property type="match status" value="1"/>
</dbReference>
<dbReference type="Pfam" id="PF00800">
    <property type="entry name" value="PDT"/>
    <property type="match status" value="1"/>
</dbReference>
<feature type="domain" description="ACT" evidence="13">
    <location>
        <begin position="225"/>
        <end position="302"/>
    </location>
</feature>
<comment type="catalytic activity">
    <reaction evidence="8 10">
        <text>prephenate + H(+) = 3-phenylpyruvate + CO2 + H2O</text>
        <dbReference type="Rhea" id="RHEA:21648"/>
        <dbReference type="ChEBI" id="CHEBI:15377"/>
        <dbReference type="ChEBI" id="CHEBI:15378"/>
        <dbReference type="ChEBI" id="CHEBI:16526"/>
        <dbReference type="ChEBI" id="CHEBI:18005"/>
        <dbReference type="ChEBI" id="CHEBI:29934"/>
        <dbReference type="EC" id="4.2.1.51"/>
    </reaction>
</comment>
<keyword evidence="5 10" id="KW-0057">Aromatic amino acid biosynthesis</keyword>
<comment type="caution">
    <text evidence="14">The sequence shown here is derived from an EMBL/GenBank/DDBJ whole genome shotgun (WGS) entry which is preliminary data.</text>
</comment>
<dbReference type="CDD" id="cd13632">
    <property type="entry name" value="PBP2_Aa-PDT_like"/>
    <property type="match status" value="1"/>
</dbReference>
<dbReference type="AlphaFoldDB" id="A0A5S5CN62"/>
<sequence>MAVPNLPGPGDRFSRPHYPRRMPGMPATPSPTRFAYLGPEGTFTEAALSRAITAPEGRRDPHPSVASALAAVRSGDADAAVVPLENSVEGSVPATMDGLVDGAPLVITREVFLEVAFVLAVRPGTTLADITSVASHPHALAQTAMRLAALLPGVDPLPATSTAAAAAAVAAGEVDAAVCAGIAATRYGLQSLADDVADHAGAVTRFVLVSRPAPLPARTGNDKTSLVAVVADRTGALLELLEEFAVRDISLTRIESRPTRQRLGVYSFSLDCEGHVADPRVGAALAALHRICDDVRFLGSYPRADGRQNRPVRPDSSDEAFAEAEGWLARVRAGDA</sequence>
<dbReference type="PANTHER" id="PTHR21022">
    <property type="entry name" value="PREPHENATE DEHYDRATASE P PROTEIN"/>
    <property type="match status" value="1"/>
</dbReference>
<dbReference type="GO" id="GO:0009094">
    <property type="term" value="P:L-phenylalanine biosynthetic process"/>
    <property type="evidence" value="ECO:0007669"/>
    <property type="project" value="UniProtKB-UniPathway"/>
</dbReference>
<dbReference type="PROSITE" id="PS51671">
    <property type="entry name" value="ACT"/>
    <property type="match status" value="1"/>
</dbReference>
<feature type="region of interest" description="Disordered" evidence="11">
    <location>
        <begin position="1"/>
        <end position="33"/>
    </location>
</feature>
<evidence type="ECO:0000313" key="15">
    <source>
        <dbReference type="Proteomes" id="UP000322499"/>
    </source>
</evidence>
<evidence type="ECO:0000256" key="3">
    <source>
        <dbReference type="ARBA" id="ARBA00021872"/>
    </source>
</evidence>
<evidence type="ECO:0000256" key="9">
    <source>
        <dbReference type="PIRSR" id="PIRSR001500-2"/>
    </source>
</evidence>
<evidence type="ECO:0000256" key="7">
    <source>
        <dbReference type="ARBA" id="ARBA00023239"/>
    </source>
</evidence>
<evidence type="ECO:0000256" key="11">
    <source>
        <dbReference type="SAM" id="MobiDB-lite"/>
    </source>
</evidence>
<dbReference type="InterPro" id="IPR018528">
    <property type="entry name" value="Preph_deHydtase_CS"/>
</dbReference>
<evidence type="ECO:0000256" key="2">
    <source>
        <dbReference type="ARBA" id="ARBA00013147"/>
    </source>
</evidence>
<dbReference type="SUPFAM" id="SSF55021">
    <property type="entry name" value="ACT-like"/>
    <property type="match status" value="1"/>
</dbReference>
<proteinExistence type="predicted"/>
<evidence type="ECO:0000259" key="12">
    <source>
        <dbReference type="PROSITE" id="PS51171"/>
    </source>
</evidence>
<keyword evidence="6 10" id="KW-0584">Phenylalanine biosynthesis</keyword>
<evidence type="ECO:0000256" key="6">
    <source>
        <dbReference type="ARBA" id="ARBA00023222"/>
    </source>
</evidence>
<dbReference type="NCBIfam" id="NF008865">
    <property type="entry name" value="PRK11898.1"/>
    <property type="match status" value="1"/>
</dbReference>
<accession>A0A5S5CN62</accession>
<evidence type="ECO:0000256" key="10">
    <source>
        <dbReference type="RuleBase" id="RU361254"/>
    </source>
</evidence>
<evidence type="ECO:0000256" key="4">
    <source>
        <dbReference type="ARBA" id="ARBA00022605"/>
    </source>
</evidence>
<evidence type="ECO:0000313" key="14">
    <source>
        <dbReference type="EMBL" id="TYP83787.1"/>
    </source>
</evidence>
<dbReference type="PIRSF" id="PIRSF001500">
    <property type="entry name" value="Chor_mut_pdt_Ppr"/>
    <property type="match status" value="1"/>
</dbReference>
<dbReference type="UniPathway" id="UPA00121">
    <property type="reaction ID" value="UER00345"/>
</dbReference>
<protein>
    <recommendedName>
        <fullName evidence="3 10">Prephenate dehydratase</fullName>
        <shortName evidence="10">PDT</shortName>
        <ecNumber evidence="2 10">4.2.1.51</ecNumber>
    </recommendedName>
</protein>
<dbReference type="Pfam" id="PF01842">
    <property type="entry name" value="ACT"/>
    <property type="match status" value="1"/>
</dbReference>
<reference evidence="14 15" key="1">
    <citation type="submission" date="2019-07" db="EMBL/GenBank/DDBJ databases">
        <title>Genomic Encyclopedia of Archaeal and Bacterial Type Strains, Phase II (KMG-II): from individual species to whole genera.</title>
        <authorList>
            <person name="Goeker M."/>
        </authorList>
    </citation>
    <scope>NUCLEOTIDE SEQUENCE [LARGE SCALE GENOMIC DNA]</scope>
    <source>
        <strain evidence="14 15">DSM 46842</strain>
    </source>
</reference>
<dbReference type="FunFam" id="3.30.70.260:FF:000012">
    <property type="entry name" value="Prephenate dehydratase"/>
    <property type="match status" value="1"/>
</dbReference>
<keyword evidence="15" id="KW-1185">Reference proteome</keyword>
<dbReference type="GO" id="GO:0005737">
    <property type="term" value="C:cytoplasm"/>
    <property type="evidence" value="ECO:0007669"/>
    <property type="project" value="TreeGrafter"/>
</dbReference>
<dbReference type="Gene3D" id="3.40.190.10">
    <property type="entry name" value="Periplasmic binding protein-like II"/>
    <property type="match status" value="2"/>
</dbReference>
<dbReference type="PROSITE" id="PS51171">
    <property type="entry name" value="PREPHENATE_DEHYDR_3"/>
    <property type="match status" value="1"/>
</dbReference>
<keyword evidence="7 10" id="KW-0456">Lyase</keyword>
<keyword evidence="4 10" id="KW-0028">Amino-acid biosynthesis</keyword>
<evidence type="ECO:0000256" key="8">
    <source>
        <dbReference type="ARBA" id="ARBA00047848"/>
    </source>
</evidence>
<evidence type="ECO:0000259" key="13">
    <source>
        <dbReference type="PROSITE" id="PS51671"/>
    </source>
</evidence>
<comment type="pathway">
    <text evidence="1 10">Amino-acid biosynthesis; L-phenylalanine biosynthesis; phenylpyruvate from prephenate: step 1/1.</text>
</comment>
<feature type="site" description="Essential for prephenate dehydratase activity" evidence="9">
    <location>
        <position position="204"/>
    </location>
</feature>
<dbReference type="SUPFAM" id="SSF53850">
    <property type="entry name" value="Periplasmic binding protein-like II"/>
    <property type="match status" value="1"/>
</dbReference>
<evidence type="ECO:0000256" key="5">
    <source>
        <dbReference type="ARBA" id="ARBA00023141"/>
    </source>
</evidence>
<dbReference type="PROSITE" id="PS00857">
    <property type="entry name" value="PREPHENATE_DEHYDR_1"/>
    <property type="match status" value="1"/>
</dbReference>
<dbReference type="InterPro" id="IPR045865">
    <property type="entry name" value="ACT-like_dom_sf"/>
</dbReference>